<dbReference type="InterPro" id="IPR028098">
    <property type="entry name" value="Glyco_trans_4-like_N"/>
</dbReference>
<dbReference type="InterPro" id="IPR050194">
    <property type="entry name" value="Glycosyltransferase_grp1"/>
</dbReference>
<evidence type="ECO:0000313" key="8">
    <source>
        <dbReference type="Proteomes" id="UP000011016"/>
    </source>
</evidence>
<dbReference type="EMBL" id="CAJZ01000032">
    <property type="protein sequence ID" value="CCI82996.1"/>
    <property type="molecule type" value="Genomic_DNA"/>
</dbReference>
<comment type="caution">
    <text evidence="5">The sequence shown here is derived from an EMBL/GenBank/DDBJ whole genome shotgun (WGS) entry which is preliminary data.</text>
</comment>
<dbReference type="GO" id="GO:0016758">
    <property type="term" value="F:hexosyltransferase activity"/>
    <property type="evidence" value="ECO:0007669"/>
    <property type="project" value="TreeGrafter"/>
</dbReference>
<dbReference type="PANTHER" id="PTHR45947">
    <property type="entry name" value="SULFOQUINOVOSYL TRANSFERASE SQD2"/>
    <property type="match status" value="1"/>
</dbReference>
<evidence type="ECO:0000256" key="2">
    <source>
        <dbReference type="ARBA" id="ARBA00022679"/>
    </source>
</evidence>
<dbReference type="PANTHER" id="PTHR45947:SF3">
    <property type="entry name" value="SULFOQUINOVOSYL TRANSFERASE SQD2"/>
    <property type="match status" value="1"/>
</dbReference>
<dbReference type="CDD" id="cd03801">
    <property type="entry name" value="GT4_PimA-like"/>
    <property type="match status" value="1"/>
</dbReference>
<dbReference type="eggNOG" id="COG0438">
    <property type="taxonomic scope" value="Bacteria"/>
</dbReference>
<gene>
    <name evidence="5" type="ORF">BN46_0248</name>
    <name evidence="6" type="ORF">HMPREF9719_00276</name>
</gene>
<dbReference type="STRING" id="29321.AAV33_00995"/>
<proteinExistence type="predicted"/>
<evidence type="ECO:0000313" key="5">
    <source>
        <dbReference type="EMBL" id="CCI82996.1"/>
    </source>
</evidence>
<dbReference type="Proteomes" id="UP000011016">
    <property type="component" value="Unassembled WGS sequence"/>
</dbReference>
<name>I7JVK5_9CORY</name>
<reference evidence="5 8" key="1">
    <citation type="journal article" date="2012" name="J. Bacteriol.">
        <title>Draft Genome Sequence of Turicella otitidis ATCC 51513, Isolated from Middle Ear Fluid from a Child with Otitis Media.</title>
        <authorList>
            <person name="Brinkrolf K."/>
            <person name="Schneider J."/>
            <person name="Knecht M."/>
            <person name="Ruckert C."/>
            <person name="Tauch A."/>
        </authorList>
    </citation>
    <scope>NUCLEOTIDE SEQUENCE [LARGE SCALE GENOMIC DNA]</scope>
    <source>
        <strain evidence="5 8">ATCC 51513</strain>
    </source>
</reference>
<dbReference type="Proteomes" id="UP000006078">
    <property type="component" value="Unassembled WGS sequence"/>
</dbReference>
<keyword evidence="2 5" id="KW-0808">Transferase</keyword>
<protein>
    <submittedName>
        <fullName evidence="5">Phosphatidylinositolalpha-1,6-mannosyltransferase</fullName>
        <ecNumber evidence="5">2.4.1.-</ecNumber>
    </submittedName>
</protein>
<keyword evidence="7" id="KW-1185">Reference proteome</keyword>
<dbReference type="InterPro" id="IPR001296">
    <property type="entry name" value="Glyco_trans_1"/>
</dbReference>
<feature type="domain" description="Glycosyl transferase family 1" evidence="3">
    <location>
        <begin position="188"/>
        <end position="361"/>
    </location>
</feature>
<reference evidence="6 7" key="2">
    <citation type="submission" date="2012-08" db="EMBL/GenBank/DDBJ databases">
        <title>The Genome Sequence of Turicella otitidis ATCC 51513.</title>
        <authorList>
            <consortium name="The Broad Institute Genome Sequencing Platform"/>
            <person name="Earl A."/>
            <person name="Ward D."/>
            <person name="Feldgarden M."/>
            <person name="Gevers D."/>
            <person name="Huys G."/>
            <person name="Walker B."/>
            <person name="Young S.K."/>
            <person name="Zeng Q."/>
            <person name="Gargeya S."/>
            <person name="Fitzgerald M."/>
            <person name="Haas B."/>
            <person name="Abouelleil A."/>
            <person name="Alvarado L."/>
            <person name="Arachchi H.M."/>
            <person name="Berlin A.M."/>
            <person name="Chapman S.B."/>
            <person name="Goldberg J."/>
            <person name="Griggs A."/>
            <person name="Gujja S."/>
            <person name="Hansen M."/>
            <person name="Howarth C."/>
            <person name="Imamovic A."/>
            <person name="Larimer J."/>
            <person name="McCowen C."/>
            <person name="Montmayeur A."/>
            <person name="Murphy C."/>
            <person name="Neiman D."/>
            <person name="Pearson M."/>
            <person name="Priest M."/>
            <person name="Roberts A."/>
            <person name="Saif S."/>
            <person name="Shea T."/>
            <person name="Sisk P."/>
            <person name="Sykes S."/>
            <person name="Wortman J."/>
            <person name="Nusbaum C."/>
            <person name="Birren B."/>
        </authorList>
    </citation>
    <scope>NUCLEOTIDE SEQUENCE [LARGE SCALE GENOMIC DNA]</scope>
    <source>
        <strain evidence="6 7">ATCC 51513</strain>
    </source>
</reference>
<dbReference type="EMBL" id="AHAE01000017">
    <property type="protein sequence ID" value="EJZ82784.1"/>
    <property type="molecule type" value="Genomic_DNA"/>
</dbReference>
<dbReference type="FunFam" id="3.40.50.2000:FF:000115">
    <property type="entry name" value="Alpha-(1-6)-phosphatidylinositol monomannoside mannosyltransferase"/>
    <property type="match status" value="1"/>
</dbReference>
<organism evidence="5 8">
    <name type="scientific">Corynebacterium otitidis ATCC 51513</name>
    <dbReference type="NCBI Taxonomy" id="883169"/>
    <lineage>
        <taxon>Bacteria</taxon>
        <taxon>Bacillati</taxon>
        <taxon>Actinomycetota</taxon>
        <taxon>Actinomycetes</taxon>
        <taxon>Mycobacteriales</taxon>
        <taxon>Corynebacteriaceae</taxon>
        <taxon>Corynebacterium</taxon>
    </lineage>
</organism>
<dbReference type="HOGENOM" id="CLU_009583_2_5_11"/>
<dbReference type="PATRIC" id="fig|883169.3.peg.260"/>
<dbReference type="GO" id="GO:1903509">
    <property type="term" value="P:liposaccharide metabolic process"/>
    <property type="evidence" value="ECO:0007669"/>
    <property type="project" value="UniProtKB-ARBA"/>
</dbReference>
<evidence type="ECO:0000259" key="4">
    <source>
        <dbReference type="Pfam" id="PF13439"/>
    </source>
</evidence>
<dbReference type="Pfam" id="PF00534">
    <property type="entry name" value="Glycos_transf_1"/>
    <property type="match status" value="1"/>
</dbReference>
<dbReference type="OrthoDB" id="9808602at2"/>
<dbReference type="SUPFAM" id="SSF53756">
    <property type="entry name" value="UDP-Glycosyltransferase/glycogen phosphorylase"/>
    <property type="match status" value="1"/>
</dbReference>
<evidence type="ECO:0000256" key="1">
    <source>
        <dbReference type="ARBA" id="ARBA00022676"/>
    </source>
</evidence>
<evidence type="ECO:0000259" key="3">
    <source>
        <dbReference type="Pfam" id="PF00534"/>
    </source>
</evidence>
<accession>I7JVK5</accession>
<feature type="domain" description="Glycosyltransferase subfamily 4-like N-terminal" evidence="4">
    <location>
        <begin position="18"/>
        <end position="175"/>
    </location>
</feature>
<evidence type="ECO:0000313" key="6">
    <source>
        <dbReference type="EMBL" id="EJZ82784.1"/>
    </source>
</evidence>
<dbReference type="AlphaFoldDB" id="I7JVK5"/>
<evidence type="ECO:0000313" key="7">
    <source>
        <dbReference type="Proteomes" id="UP000006078"/>
    </source>
</evidence>
<dbReference type="GO" id="GO:1901137">
    <property type="term" value="P:carbohydrate derivative biosynthetic process"/>
    <property type="evidence" value="ECO:0007669"/>
    <property type="project" value="UniProtKB-ARBA"/>
</dbReference>
<dbReference type="Pfam" id="PF13439">
    <property type="entry name" value="Glyco_transf_4"/>
    <property type="match status" value="1"/>
</dbReference>
<keyword evidence="1 5" id="KW-0328">Glycosyltransferase</keyword>
<sequence>MTAMARVLLVTNDFPPTVGGIQSYLRRFVAELDPSDLVVFASTQDEAAARAFDEAAPFPVVRLKRRVMLPTPAVARRMAGLIASYGVETVWFGASTPLGLLAPAARRAGVSRVVASTHGHEVGWSMLPGARQVLRRVGEGCDVVTYVSRYALGRFRGAMGEHPRYVALPSGVDRDEFRPLDPEDRAAVRARFGVAAGAPLVVCTSRLVPRKGQDRLLEAAPELARRFPGLKVLVVGDGPYRRRLETKAARACAAAGLDCARLLGRLEADDMRGLLAAADVAAVPVRTRGGGLDVEGLGIVYLEAQACGVPVVAGDSGGAPETVTEDTGIVVDGRDRGSIVAAIDALLRDPARAKAMGEAGARHVAERFSWGPLGERLRACLGLAGAPATRGGEDVAPGLY</sequence>
<dbReference type="Gene3D" id="3.40.50.2000">
    <property type="entry name" value="Glycogen Phosphorylase B"/>
    <property type="match status" value="2"/>
</dbReference>
<dbReference type="EC" id="2.4.1.-" evidence="5"/>